<sequence>MNHRQARTRQIPAATTAAAAAAVLLAGCSGNQPPSSAAPFVATRNERPLSDAQLLQISDAQQVLLRRCMNRNGFAYWQAQRESLEESRTAGYVSDDVDWARKHGYGSQITAKDDRQRRHNPNIAYHASLSAAQRRKYDAAMDGGLDAPVITAELPRGGTVKKREGGCVAESEKQLYGDVRGWFRADKVAGSLQALYVPKIMADTKFTTALSAWSQCMDRAGHPFTNPGAARQAAAQQSLQMGAARAFRAERDLAVADATCARNTSLRAIGKERENHYIKELPSAYRRALNLSRAFQHRALQRAAALASPRT</sequence>
<dbReference type="Proteomes" id="UP000308632">
    <property type="component" value="Unassembled WGS sequence"/>
</dbReference>
<gene>
    <name evidence="2" type="ORF">E4U92_18540</name>
</gene>
<dbReference type="RefSeq" id="WP_137301553.1">
    <property type="nucleotide sequence ID" value="NZ_BMVD01000008.1"/>
</dbReference>
<evidence type="ECO:0008006" key="4">
    <source>
        <dbReference type="Google" id="ProtNLM"/>
    </source>
</evidence>
<proteinExistence type="predicted"/>
<dbReference type="EMBL" id="SZPR01000015">
    <property type="protein sequence ID" value="TKT08016.1"/>
    <property type="molecule type" value="Genomic_DNA"/>
</dbReference>
<evidence type="ECO:0000313" key="2">
    <source>
        <dbReference type="EMBL" id="TKT08016.1"/>
    </source>
</evidence>
<comment type="caution">
    <text evidence="2">The sequence shown here is derived from an EMBL/GenBank/DDBJ whole genome shotgun (WGS) entry which is preliminary data.</text>
</comment>
<dbReference type="PROSITE" id="PS51257">
    <property type="entry name" value="PROKAR_LIPOPROTEIN"/>
    <property type="match status" value="1"/>
</dbReference>
<feature type="chain" id="PRO_5021032637" description="Lipoprotein" evidence="1">
    <location>
        <begin position="38"/>
        <end position="311"/>
    </location>
</feature>
<accession>A0A4U5X3T9</accession>
<name>A0A4U5X3T9_STRGB</name>
<protein>
    <recommendedName>
        <fullName evidence="4">Lipoprotein</fullName>
    </recommendedName>
</protein>
<evidence type="ECO:0000313" key="3">
    <source>
        <dbReference type="Proteomes" id="UP000308632"/>
    </source>
</evidence>
<organism evidence="2 3">
    <name type="scientific">Streptomyces galbus</name>
    <dbReference type="NCBI Taxonomy" id="33898"/>
    <lineage>
        <taxon>Bacteria</taxon>
        <taxon>Bacillati</taxon>
        <taxon>Actinomycetota</taxon>
        <taxon>Actinomycetes</taxon>
        <taxon>Kitasatosporales</taxon>
        <taxon>Streptomycetaceae</taxon>
        <taxon>Streptomyces</taxon>
    </lineage>
</organism>
<reference evidence="2 3" key="1">
    <citation type="submission" date="2019-04" db="EMBL/GenBank/DDBJ databases">
        <title>Streptomyces lasaliensis sp.nov., an Actinomycete isolated from soil which produces the polyether antibiotic lasalocid.</title>
        <authorList>
            <person name="Erwin G."/>
            <person name="Haber C."/>
        </authorList>
    </citation>
    <scope>NUCLEOTIDE SEQUENCE [LARGE SCALE GENOMIC DNA]</scope>
    <source>
        <strain evidence="2 3">DSM 40089</strain>
    </source>
</reference>
<dbReference type="AlphaFoldDB" id="A0A4U5X3T9"/>
<evidence type="ECO:0000256" key="1">
    <source>
        <dbReference type="SAM" id="SignalP"/>
    </source>
</evidence>
<feature type="signal peptide" evidence="1">
    <location>
        <begin position="1"/>
        <end position="37"/>
    </location>
</feature>
<keyword evidence="1" id="KW-0732">Signal</keyword>